<dbReference type="Pfam" id="PF10853">
    <property type="entry name" value="DUF2650"/>
    <property type="match status" value="1"/>
</dbReference>
<reference evidence="2" key="1">
    <citation type="submission" date="2023-10" db="EMBL/GenBank/DDBJ databases">
        <title>Genome assembly of Pristionchus species.</title>
        <authorList>
            <person name="Yoshida K."/>
            <person name="Sommer R.J."/>
        </authorList>
    </citation>
    <scope>NUCLEOTIDE SEQUENCE</scope>
    <source>
        <strain evidence="2">RS5133</strain>
    </source>
</reference>
<dbReference type="PANTHER" id="PTHR34149">
    <property type="entry name" value="PROTEIN CBG11905-RELATED"/>
    <property type="match status" value="1"/>
</dbReference>
<keyword evidence="1" id="KW-0812">Transmembrane</keyword>
<accession>A0AAV5VWT8</accession>
<dbReference type="AlphaFoldDB" id="A0AAV5VWT8"/>
<protein>
    <submittedName>
        <fullName evidence="2">Uncharacterized protein</fullName>
    </submittedName>
</protein>
<dbReference type="InterPro" id="IPR022559">
    <property type="entry name" value="SUP-1-like"/>
</dbReference>
<keyword evidence="3" id="KW-1185">Reference proteome</keyword>
<name>A0AAV5VWT8_9BILA</name>
<evidence type="ECO:0000313" key="3">
    <source>
        <dbReference type="Proteomes" id="UP001432322"/>
    </source>
</evidence>
<sequence length="181" mass="19824">LPISLTHFSLPQSRESYSTFDWKTAIPSRSRSKSRVSIESMDESESSLIMISSRPPSVRSRIVDPVVLSSEPDTFCVLPSRMRTLCLLLTLLLVASLIAAIANSLQTAHAGSSPVCKPPNVTFSIALLCPKESMFVYYKCCGLLHELECCARFKLWLMIALGCVSLAVLISLGFAISAYAF</sequence>
<feature type="transmembrane region" description="Helical" evidence="1">
    <location>
        <begin position="155"/>
        <end position="180"/>
    </location>
</feature>
<gene>
    <name evidence="2" type="ORF">PFISCL1PPCAC_15293</name>
</gene>
<feature type="transmembrane region" description="Helical" evidence="1">
    <location>
        <begin position="85"/>
        <end position="105"/>
    </location>
</feature>
<comment type="caution">
    <text evidence="2">The sequence shown here is derived from an EMBL/GenBank/DDBJ whole genome shotgun (WGS) entry which is preliminary data.</text>
</comment>
<feature type="non-terminal residue" evidence="2">
    <location>
        <position position="181"/>
    </location>
</feature>
<keyword evidence="1" id="KW-0472">Membrane</keyword>
<dbReference type="Proteomes" id="UP001432322">
    <property type="component" value="Unassembled WGS sequence"/>
</dbReference>
<feature type="non-terminal residue" evidence="2">
    <location>
        <position position="1"/>
    </location>
</feature>
<keyword evidence="1" id="KW-1133">Transmembrane helix</keyword>
<evidence type="ECO:0000313" key="2">
    <source>
        <dbReference type="EMBL" id="GMT23996.1"/>
    </source>
</evidence>
<proteinExistence type="predicted"/>
<dbReference type="EMBL" id="BTSY01000004">
    <property type="protein sequence ID" value="GMT23996.1"/>
    <property type="molecule type" value="Genomic_DNA"/>
</dbReference>
<organism evidence="2 3">
    <name type="scientific">Pristionchus fissidentatus</name>
    <dbReference type="NCBI Taxonomy" id="1538716"/>
    <lineage>
        <taxon>Eukaryota</taxon>
        <taxon>Metazoa</taxon>
        <taxon>Ecdysozoa</taxon>
        <taxon>Nematoda</taxon>
        <taxon>Chromadorea</taxon>
        <taxon>Rhabditida</taxon>
        <taxon>Rhabditina</taxon>
        <taxon>Diplogasteromorpha</taxon>
        <taxon>Diplogasteroidea</taxon>
        <taxon>Neodiplogasteridae</taxon>
        <taxon>Pristionchus</taxon>
    </lineage>
</organism>
<dbReference type="PANTHER" id="PTHR34149:SF12">
    <property type="entry name" value="MEMBRANE PROTEIN UL56"/>
    <property type="match status" value="1"/>
</dbReference>
<evidence type="ECO:0000256" key="1">
    <source>
        <dbReference type="SAM" id="Phobius"/>
    </source>
</evidence>